<evidence type="ECO:0000256" key="1">
    <source>
        <dbReference type="ARBA" id="ARBA00022598"/>
    </source>
</evidence>
<dbReference type="Pfam" id="PF01336">
    <property type="entry name" value="tRNA_anti-codon"/>
    <property type="match status" value="1"/>
</dbReference>
<dbReference type="PRINTS" id="PR00982">
    <property type="entry name" value="TRNASYNTHLYS"/>
</dbReference>
<gene>
    <name evidence="7" type="ORF">K431DRAFT_286585</name>
</gene>
<keyword evidence="8" id="KW-1185">Reference proteome</keyword>
<dbReference type="InterPro" id="IPR006195">
    <property type="entry name" value="aa-tRNA-synth_II"/>
</dbReference>
<keyword evidence="2" id="KW-0547">Nucleotide-binding</keyword>
<keyword evidence="4" id="KW-0030">Aminoacyl-tRNA synthetase</keyword>
<dbReference type="CDD" id="cd04322">
    <property type="entry name" value="LysRS_N"/>
    <property type="match status" value="1"/>
</dbReference>
<dbReference type="GO" id="GO:0005524">
    <property type="term" value="F:ATP binding"/>
    <property type="evidence" value="ECO:0007669"/>
    <property type="project" value="UniProtKB-KW"/>
</dbReference>
<dbReference type="OrthoDB" id="21243at2759"/>
<dbReference type="Pfam" id="PF00152">
    <property type="entry name" value="tRNA-synt_2"/>
    <property type="match status" value="1"/>
</dbReference>
<accession>A0A9P4UNP6</accession>
<dbReference type="SUPFAM" id="SSF55681">
    <property type="entry name" value="Class II aaRS and biotin synthetases"/>
    <property type="match status" value="1"/>
</dbReference>
<reference evidence="7" key="1">
    <citation type="journal article" date="2020" name="Stud. Mycol.">
        <title>101 Dothideomycetes genomes: a test case for predicting lifestyles and emergence of pathogens.</title>
        <authorList>
            <person name="Haridas S."/>
            <person name="Albert R."/>
            <person name="Binder M."/>
            <person name="Bloem J."/>
            <person name="Labutti K."/>
            <person name="Salamov A."/>
            <person name="Andreopoulos B."/>
            <person name="Baker S."/>
            <person name="Barry K."/>
            <person name="Bills G."/>
            <person name="Bluhm B."/>
            <person name="Cannon C."/>
            <person name="Castanera R."/>
            <person name="Culley D."/>
            <person name="Daum C."/>
            <person name="Ezra D."/>
            <person name="Gonzalez J."/>
            <person name="Henrissat B."/>
            <person name="Kuo A."/>
            <person name="Liang C."/>
            <person name="Lipzen A."/>
            <person name="Lutzoni F."/>
            <person name="Magnuson J."/>
            <person name="Mondo S."/>
            <person name="Nolan M."/>
            <person name="Ohm R."/>
            <person name="Pangilinan J."/>
            <person name="Park H.-J."/>
            <person name="Ramirez L."/>
            <person name="Alfaro M."/>
            <person name="Sun H."/>
            <person name="Tritt A."/>
            <person name="Yoshinaga Y."/>
            <person name="Zwiers L.-H."/>
            <person name="Turgeon B."/>
            <person name="Goodwin S."/>
            <person name="Spatafora J."/>
            <person name="Crous P."/>
            <person name="Grigoriev I."/>
        </authorList>
    </citation>
    <scope>NUCLEOTIDE SEQUENCE</scope>
    <source>
        <strain evidence="7">CBS 116435</strain>
    </source>
</reference>
<name>A0A9P4UNP6_9PEZI</name>
<keyword evidence="3" id="KW-0067">ATP-binding</keyword>
<dbReference type="SUPFAM" id="SSF50249">
    <property type="entry name" value="Nucleic acid-binding proteins"/>
    <property type="match status" value="1"/>
</dbReference>
<sequence length="569" mass="63700">MRKRVSSSLRPCLNLSLRPISRPFSAAHLQASTPDPAPRNPTHDYKKRVSKLAEHRPIVDCYPRLPSAYARPEEIRDFAKFEHNWKGLKPSETHAGDRYTLSGRVVSVRSAGSKLVFLDLARDGQTLQALCNLNTISEKSQTDADITKPFKSFAKIVRKGDWYSVDGLAHRSPHGELSILATEVPTLLSPSLHQVPDVLEDAETRARQRHVDMLVNKEAVQTLLVRSEVERALNTFLAQDGFVKVQTPLLTAGAGGAVARPFETEATELQGERLNLRIAPELWLKRLLVGGMDRVYEVGPAFRNEGVDATHNPEFAICEFYAAFANLEWLMEKTESLLQYIMTQITTLEATGRLSVLNLPNKDLFSQTSFQRLDFIPTLERELGQQLPSLNPNTNPDCSNQLLAIFEQKAIPLPARPTLPRLLDALSSHYLEPLCIFPTFITNHPAVLSPLSKHFVHPTSSSSTDHLVAARAELFINSIEYANMYEEENSPFEQRRKFEQQLEFQRKDGEGDGREGVDENYLSTLEWGLPPTGGWGCGVDRLVMLMSGRQRISDVLAFGSLRNVVGLGQ</sequence>
<dbReference type="InterPro" id="IPR045864">
    <property type="entry name" value="aa-tRNA-synth_II/BPL/LPL"/>
</dbReference>
<proteinExistence type="predicted"/>
<dbReference type="GO" id="GO:0000049">
    <property type="term" value="F:tRNA binding"/>
    <property type="evidence" value="ECO:0007669"/>
    <property type="project" value="TreeGrafter"/>
</dbReference>
<dbReference type="AlphaFoldDB" id="A0A9P4UNP6"/>
<feature type="domain" description="Aminoacyl-transfer RNA synthetases class-II family profile" evidence="6">
    <location>
        <begin position="225"/>
        <end position="546"/>
    </location>
</feature>
<dbReference type="PANTHER" id="PTHR42918:SF5">
    <property type="entry name" value="LYSINE--TRNA LIGASE, MITOCHONDRIAL"/>
    <property type="match status" value="1"/>
</dbReference>
<dbReference type="PROSITE" id="PS50862">
    <property type="entry name" value="AA_TRNA_LIGASE_II"/>
    <property type="match status" value="1"/>
</dbReference>
<dbReference type="GO" id="GO:0070154">
    <property type="term" value="P:mitochondrial lysyl-tRNA aminoacylation"/>
    <property type="evidence" value="ECO:0007669"/>
    <property type="project" value="TreeGrafter"/>
</dbReference>
<evidence type="ECO:0000256" key="5">
    <source>
        <dbReference type="ARBA" id="ARBA00030563"/>
    </source>
</evidence>
<dbReference type="Gene3D" id="3.30.930.10">
    <property type="entry name" value="Bira Bifunctional Protein, Domain 2"/>
    <property type="match status" value="1"/>
</dbReference>
<dbReference type="InterPro" id="IPR004365">
    <property type="entry name" value="NA-bd_OB_tRNA"/>
</dbReference>
<protein>
    <recommendedName>
        <fullName evidence="5">Lysyl-tRNA synthetase</fullName>
    </recommendedName>
</protein>
<evidence type="ECO:0000313" key="7">
    <source>
        <dbReference type="EMBL" id="KAF2719626.1"/>
    </source>
</evidence>
<dbReference type="Gene3D" id="2.40.50.140">
    <property type="entry name" value="Nucleic acid-binding proteins"/>
    <property type="match status" value="1"/>
</dbReference>
<dbReference type="EMBL" id="MU003809">
    <property type="protein sequence ID" value="KAF2719626.1"/>
    <property type="molecule type" value="Genomic_DNA"/>
</dbReference>
<evidence type="ECO:0000313" key="8">
    <source>
        <dbReference type="Proteomes" id="UP000799441"/>
    </source>
</evidence>
<evidence type="ECO:0000259" key="6">
    <source>
        <dbReference type="PROSITE" id="PS50862"/>
    </source>
</evidence>
<keyword evidence="1" id="KW-0436">Ligase</keyword>
<evidence type="ECO:0000256" key="3">
    <source>
        <dbReference type="ARBA" id="ARBA00022840"/>
    </source>
</evidence>
<organism evidence="7 8">
    <name type="scientific">Polychaeton citri CBS 116435</name>
    <dbReference type="NCBI Taxonomy" id="1314669"/>
    <lineage>
        <taxon>Eukaryota</taxon>
        <taxon>Fungi</taxon>
        <taxon>Dikarya</taxon>
        <taxon>Ascomycota</taxon>
        <taxon>Pezizomycotina</taxon>
        <taxon>Dothideomycetes</taxon>
        <taxon>Dothideomycetidae</taxon>
        <taxon>Capnodiales</taxon>
        <taxon>Capnodiaceae</taxon>
        <taxon>Polychaeton</taxon>
    </lineage>
</organism>
<comment type="caution">
    <text evidence="7">The sequence shown here is derived from an EMBL/GenBank/DDBJ whole genome shotgun (WGS) entry which is preliminary data.</text>
</comment>
<evidence type="ECO:0000256" key="4">
    <source>
        <dbReference type="ARBA" id="ARBA00023146"/>
    </source>
</evidence>
<dbReference type="InterPro" id="IPR012340">
    <property type="entry name" value="NA-bd_OB-fold"/>
</dbReference>
<dbReference type="GO" id="GO:0005739">
    <property type="term" value="C:mitochondrion"/>
    <property type="evidence" value="ECO:0007669"/>
    <property type="project" value="TreeGrafter"/>
</dbReference>
<dbReference type="InterPro" id="IPR018149">
    <property type="entry name" value="Lys-tRNA-synth_II_C"/>
</dbReference>
<dbReference type="InterPro" id="IPR044136">
    <property type="entry name" value="Lys-tRNA-ligase_II_N"/>
</dbReference>
<dbReference type="PANTHER" id="PTHR42918">
    <property type="entry name" value="LYSYL-TRNA SYNTHETASE"/>
    <property type="match status" value="1"/>
</dbReference>
<dbReference type="InterPro" id="IPR004364">
    <property type="entry name" value="Aa-tRNA-synt_II"/>
</dbReference>
<evidence type="ECO:0000256" key="2">
    <source>
        <dbReference type="ARBA" id="ARBA00022741"/>
    </source>
</evidence>
<dbReference type="GO" id="GO:0004824">
    <property type="term" value="F:lysine-tRNA ligase activity"/>
    <property type="evidence" value="ECO:0007669"/>
    <property type="project" value="InterPro"/>
</dbReference>
<dbReference type="Proteomes" id="UP000799441">
    <property type="component" value="Unassembled WGS sequence"/>
</dbReference>